<evidence type="ECO:0000313" key="2">
    <source>
        <dbReference type="Proteomes" id="UP000824120"/>
    </source>
</evidence>
<gene>
    <name evidence="1" type="ORF">H5410_002185</name>
</gene>
<reference evidence="1 2" key="1">
    <citation type="submission" date="2020-09" db="EMBL/GenBank/DDBJ databases">
        <title>De no assembly of potato wild relative species, Solanum commersonii.</title>
        <authorList>
            <person name="Cho K."/>
        </authorList>
    </citation>
    <scope>NUCLEOTIDE SEQUENCE [LARGE SCALE GENOMIC DNA]</scope>
    <source>
        <strain evidence="1">LZ3.2</strain>
        <tissue evidence="1">Leaf</tissue>
    </source>
</reference>
<feature type="non-terminal residue" evidence="1">
    <location>
        <position position="1"/>
    </location>
</feature>
<organism evidence="1 2">
    <name type="scientific">Solanum commersonii</name>
    <name type="common">Commerson's wild potato</name>
    <name type="synonym">Commerson's nightshade</name>
    <dbReference type="NCBI Taxonomy" id="4109"/>
    <lineage>
        <taxon>Eukaryota</taxon>
        <taxon>Viridiplantae</taxon>
        <taxon>Streptophyta</taxon>
        <taxon>Embryophyta</taxon>
        <taxon>Tracheophyta</taxon>
        <taxon>Spermatophyta</taxon>
        <taxon>Magnoliopsida</taxon>
        <taxon>eudicotyledons</taxon>
        <taxon>Gunneridae</taxon>
        <taxon>Pentapetalae</taxon>
        <taxon>asterids</taxon>
        <taxon>lamiids</taxon>
        <taxon>Solanales</taxon>
        <taxon>Solanaceae</taxon>
        <taxon>Solanoideae</taxon>
        <taxon>Solaneae</taxon>
        <taxon>Solanum</taxon>
    </lineage>
</organism>
<dbReference type="EMBL" id="JACXVP010000001">
    <property type="protein sequence ID" value="KAG5630468.1"/>
    <property type="molecule type" value="Genomic_DNA"/>
</dbReference>
<protein>
    <submittedName>
        <fullName evidence="1">Uncharacterized protein</fullName>
    </submittedName>
</protein>
<accession>A0A9J6B1C6</accession>
<evidence type="ECO:0000313" key="1">
    <source>
        <dbReference type="EMBL" id="KAG5630468.1"/>
    </source>
</evidence>
<sequence length="215" mass="23659">DNNSAQLRCGPGRARAHASCLREGARDSVGVIGGAEVIALCLLHCVSKVGTQGRYLNLRLSARSALQSPCTTEKLNMERGKVDLHPCYQCRYHDCSVPPNLIISFCRRHSVTYQQPKKLGHKIQCCLPDAQSWSCDPFRTLAICSYVSGQSKYHSVSLLRIPLQSTTPYNVPFGLRPLRNGAPESGSIGSIELPHNLLVVRPWVSSHLVTLVKVE</sequence>
<comment type="caution">
    <text evidence="1">The sequence shown here is derived from an EMBL/GenBank/DDBJ whole genome shotgun (WGS) entry which is preliminary data.</text>
</comment>
<dbReference type="Proteomes" id="UP000824120">
    <property type="component" value="Chromosome 1"/>
</dbReference>
<dbReference type="AlphaFoldDB" id="A0A9J6B1C6"/>
<name>A0A9J6B1C6_SOLCO</name>
<keyword evidence="2" id="KW-1185">Reference proteome</keyword>
<proteinExistence type="predicted"/>